<name>A0A1T5EXU7_9SPHI</name>
<feature type="domain" description="Glycosyltransferase 2-like" evidence="1">
    <location>
        <begin position="7"/>
        <end position="117"/>
    </location>
</feature>
<proteinExistence type="predicted"/>
<dbReference type="Gene3D" id="3.90.550.10">
    <property type="entry name" value="Spore Coat Polysaccharide Biosynthesis Protein SpsA, Chain A"/>
    <property type="match status" value="1"/>
</dbReference>
<accession>A0A1T5EXU7</accession>
<keyword evidence="3" id="KW-1185">Reference proteome</keyword>
<evidence type="ECO:0000313" key="3">
    <source>
        <dbReference type="Proteomes" id="UP000190150"/>
    </source>
</evidence>
<dbReference type="EMBL" id="FUZF01000013">
    <property type="protein sequence ID" value="SKB88784.1"/>
    <property type="molecule type" value="Genomic_DNA"/>
</dbReference>
<protein>
    <submittedName>
        <fullName evidence="2">Glycosyltransferase involved in cell wall bisynthesis</fullName>
    </submittedName>
</protein>
<dbReference type="InterPro" id="IPR001173">
    <property type="entry name" value="Glyco_trans_2-like"/>
</dbReference>
<evidence type="ECO:0000313" key="2">
    <source>
        <dbReference type="EMBL" id="SKB88784.1"/>
    </source>
</evidence>
<dbReference type="InterPro" id="IPR029044">
    <property type="entry name" value="Nucleotide-diphossugar_trans"/>
</dbReference>
<keyword evidence="2" id="KW-0808">Transferase</keyword>
<dbReference type="AlphaFoldDB" id="A0A1T5EXU7"/>
<organism evidence="2 3">
    <name type="scientific">Sphingobacterium nematocida</name>
    <dbReference type="NCBI Taxonomy" id="1513896"/>
    <lineage>
        <taxon>Bacteria</taxon>
        <taxon>Pseudomonadati</taxon>
        <taxon>Bacteroidota</taxon>
        <taxon>Sphingobacteriia</taxon>
        <taxon>Sphingobacteriales</taxon>
        <taxon>Sphingobacteriaceae</taxon>
        <taxon>Sphingobacterium</taxon>
    </lineage>
</organism>
<dbReference type="STRING" id="1513896.SAMN05660841_02875"/>
<sequence length="311" mass="36343">MRNIKHTIIVLTYNQADLLPQCLNSILNNNVLPYEIIIGDDYSTDGTEELLENFRAKFPDIIKVYRSTANLGVFGNWNRLMSLVEGEIISLIAGDDFFKPDLLNSLNSLMYEKELNGYNDKFIIVTNSIELHPSGKERIYDNFQLRDKNIFKARIRYGLSYREVGLSRKLYDSLDMIDEKIGYHADWLYIIDQVFKSDKFYFLDKAFSVYRLGLGVTSKERKVALVKSKLKVIQIIRDRYKESLDSRDLKFLNYWEKRHEFLLNPTLNGYLKLFVFQFLNIGNFTPNNSFLLNARLLLTAPIRILLGNKAK</sequence>
<dbReference type="CDD" id="cd00761">
    <property type="entry name" value="Glyco_tranf_GTA_type"/>
    <property type="match status" value="1"/>
</dbReference>
<dbReference type="RefSeq" id="WP_176141082.1">
    <property type="nucleotide sequence ID" value="NZ_FUZF01000013.1"/>
</dbReference>
<dbReference type="SUPFAM" id="SSF53448">
    <property type="entry name" value="Nucleotide-diphospho-sugar transferases"/>
    <property type="match status" value="1"/>
</dbReference>
<dbReference type="Proteomes" id="UP000190150">
    <property type="component" value="Unassembled WGS sequence"/>
</dbReference>
<dbReference type="PANTHER" id="PTHR22916">
    <property type="entry name" value="GLYCOSYLTRANSFERASE"/>
    <property type="match status" value="1"/>
</dbReference>
<reference evidence="3" key="1">
    <citation type="submission" date="2017-02" db="EMBL/GenBank/DDBJ databases">
        <authorList>
            <person name="Varghese N."/>
            <person name="Submissions S."/>
        </authorList>
    </citation>
    <scope>NUCLEOTIDE SEQUENCE [LARGE SCALE GENOMIC DNA]</scope>
    <source>
        <strain evidence="3">DSM 24091</strain>
    </source>
</reference>
<dbReference type="GO" id="GO:0016758">
    <property type="term" value="F:hexosyltransferase activity"/>
    <property type="evidence" value="ECO:0007669"/>
    <property type="project" value="UniProtKB-ARBA"/>
</dbReference>
<dbReference type="PANTHER" id="PTHR22916:SF3">
    <property type="entry name" value="UDP-GLCNAC:BETAGAL BETA-1,3-N-ACETYLGLUCOSAMINYLTRANSFERASE-LIKE PROTEIN 1"/>
    <property type="match status" value="1"/>
</dbReference>
<gene>
    <name evidence="2" type="ORF">SAMN05660841_02875</name>
</gene>
<dbReference type="Pfam" id="PF00535">
    <property type="entry name" value="Glycos_transf_2"/>
    <property type="match status" value="1"/>
</dbReference>
<evidence type="ECO:0000259" key="1">
    <source>
        <dbReference type="Pfam" id="PF00535"/>
    </source>
</evidence>